<dbReference type="SUPFAM" id="SSF52172">
    <property type="entry name" value="CheY-like"/>
    <property type="match status" value="1"/>
</dbReference>
<dbReference type="SMART" id="SM00448">
    <property type="entry name" value="REC"/>
    <property type="match status" value="1"/>
</dbReference>
<protein>
    <recommendedName>
        <fullName evidence="2">histidine kinase</fullName>
        <ecNumber evidence="2">2.7.13.3</ecNumber>
    </recommendedName>
</protein>
<evidence type="ECO:0000256" key="6">
    <source>
        <dbReference type="SAM" id="Phobius"/>
    </source>
</evidence>
<keyword evidence="4" id="KW-0902">Two-component regulatory system</keyword>
<dbReference type="Gene3D" id="1.10.287.130">
    <property type="match status" value="1"/>
</dbReference>
<feature type="transmembrane region" description="Helical" evidence="6">
    <location>
        <begin position="93"/>
        <end position="115"/>
    </location>
</feature>
<dbReference type="InterPro" id="IPR003594">
    <property type="entry name" value="HATPase_dom"/>
</dbReference>
<keyword evidence="3 5" id="KW-0597">Phosphoprotein</keyword>
<dbReference type="EC" id="2.7.13.3" evidence="2"/>
<evidence type="ECO:0000256" key="2">
    <source>
        <dbReference type="ARBA" id="ARBA00012438"/>
    </source>
</evidence>
<sequence>MKKNNFYEEIKNDPHDLLILWKEEFERKSVMGNRIFCFTFLICYPLTSVLYYLNGNPDYQSILMVQLACSSTVGLVVLLHFRGFINGQNASFLSRLLLILFHSFVLARFTTLYFFDLNFNLTLQLIFTLWVLRWKLSYAIISSVATILCFSAALYISGPEVFVRFLREGGYFYFLGQSVFPLVMQMRYNKQYREFIYFHSLERQNKELEEQNRLAKQATQAKSDFLSMMSHEIRTPLNGIVGIVHLMLQEELRTDFQRELVGTLKFSSDHLMAVVNDVLDFNKINSNHVRLTVAPFDLSLLLKNLKKTFVARAQEKQLELIFESTPYLPLQLTGDQVRLNQIITNLIHNAIKFTEIGFVKLAVTELQRSEGKIKLHFEVSDSGIGIPSEDQPTIFEIFTQSDNQANRNNRGTGLGLAITKELLRLFESDILLDSVPNKGSKFSFTIQFPYADESLSLEKPVGIKVSLPRARVLVVDDNAVNLLFATSLLKKVGMQYDTALNGAEAMEQYNAKHYDLLLMDLKMPVMNGFEATRLIRARSPQLPIIALTASAFTDEREKALAGGFSGYLAKPFLPDEFYDLIFTFLTPIDQEK</sequence>
<feature type="transmembrane region" description="Helical" evidence="6">
    <location>
        <begin position="135"/>
        <end position="158"/>
    </location>
</feature>
<dbReference type="FunFam" id="3.30.565.10:FF:000010">
    <property type="entry name" value="Sensor histidine kinase RcsC"/>
    <property type="match status" value="1"/>
</dbReference>
<dbReference type="InterPro" id="IPR004358">
    <property type="entry name" value="Sig_transdc_His_kin-like_C"/>
</dbReference>
<dbReference type="SUPFAM" id="SSF55874">
    <property type="entry name" value="ATPase domain of HSP90 chaperone/DNA topoisomerase II/histidine kinase"/>
    <property type="match status" value="1"/>
</dbReference>
<feature type="transmembrane region" description="Helical" evidence="6">
    <location>
        <begin position="35"/>
        <end position="53"/>
    </location>
</feature>
<dbReference type="PANTHER" id="PTHR45339:SF1">
    <property type="entry name" value="HYBRID SIGNAL TRANSDUCTION HISTIDINE KINASE J"/>
    <property type="match status" value="1"/>
</dbReference>
<evidence type="ECO:0000256" key="3">
    <source>
        <dbReference type="ARBA" id="ARBA00022553"/>
    </source>
</evidence>
<evidence type="ECO:0000259" key="8">
    <source>
        <dbReference type="PROSITE" id="PS50110"/>
    </source>
</evidence>
<dbReference type="CDD" id="cd17546">
    <property type="entry name" value="REC_hyHK_CKI1_RcsC-like"/>
    <property type="match status" value="1"/>
</dbReference>
<comment type="caution">
    <text evidence="9">The sequence shown here is derived from an EMBL/GenBank/DDBJ whole genome shotgun (WGS) entry which is preliminary data.</text>
</comment>
<dbReference type="Gene3D" id="3.40.50.2300">
    <property type="match status" value="1"/>
</dbReference>
<dbReference type="PANTHER" id="PTHR45339">
    <property type="entry name" value="HYBRID SIGNAL TRANSDUCTION HISTIDINE KINASE J"/>
    <property type="match status" value="1"/>
</dbReference>
<dbReference type="CDD" id="cd00082">
    <property type="entry name" value="HisKA"/>
    <property type="match status" value="1"/>
</dbReference>
<dbReference type="SMART" id="SM00388">
    <property type="entry name" value="HisKA"/>
    <property type="match status" value="1"/>
</dbReference>
<dbReference type="PROSITE" id="PS50109">
    <property type="entry name" value="HIS_KIN"/>
    <property type="match status" value="1"/>
</dbReference>
<dbReference type="Pfam" id="PF00512">
    <property type="entry name" value="HisKA"/>
    <property type="match status" value="1"/>
</dbReference>
<dbReference type="InterPro" id="IPR003661">
    <property type="entry name" value="HisK_dim/P_dom"/>
</dbReference>
<dbReference type="EMBL" id="SMFL01000005">
    <property type="protein sequence ID" value="TDE14874.1"/>
    <property type="molecule type" value="Genomic_DNA"/>
</dbReference>
<keyword evidence="6" id="KW-1133">Transmembrane helix</keyword>
<dbReference type="InterPro" id="IPR005467">
    <property type="entry name" value="His_kinase_dom"/>
</dbReference>
<dbReference type="InterPro" id="IPR036890">
    <property type="entry name" value="HATPase_C_sf"/>
</dbReference>
<dbReference type="OrthoDB" id="9811889at2"/>
<feature type="domain" description="Histidine kinase" evidence="7">
    <location>
        <begin position="228"/>
        <end position="450"/>
    </location>
</feature>
<comment type="catalytic activity">
    <reaction evidence="1">
        <text>ATP + protein L-histidine = ADP + protein N-phospho-L-histidine.</text>
        <dbReference type="EC" id="2.7.13.3"/>
    </reaction>
</comment>
<dbReference type="SMART" id="SM00387">
    <property type="entry name" value="HATPase_c"/>
    <property type="match status" value="1"/>
</dbReference>
<reference evidence="9 10" key="1">
    <citation type="submission" date="2019-03" db="EMBL/GenBank/DDBJ databases">
        <title>Dyadobacter AR-3-6 sp. nov., isolated from arctic soil.</title>
        <authorList>
            <person name="Chaudhary D.K."/>
        </authorList>
    </citation>
    <scope>NUCLEOTIDE SEQUENCE [LARGE SCALE GENOMIC DNA]</scope>
    <source>
        <strain evidence="9 10">AR-3-6</strain>
    </source>
</reference>
<organism evidence="9 10">
    <name type="scientific">Dyadobacter psychrotolerans</name>
    <dbReference type="NCBI Taxonomy" id="2541721"/>
    <lineage>
        <taxon>Bacteria</taxon>
        <taxon>Pseudomonadati</taxon>
        <taxon>Bacteroidota</taxon>
        <taxon>Cytophagia</taxon>
        <taxon>Cytophagales</taxon>
        <taxon>Spirosomataceae</taxon>
        <taxon>Dyadobacter</taxon>
    </lineage>
</organism>
<dbReference type="SUPFAM" id="SSF47384">
    <property type="entry name" value="Homodimeric domain of signal transducing histidine kinase"/>
    <property type="match status" value="1"/>
</dbReference>
<dbReference type="CDD" id="cd16922">
    <property type="entry name" value="HATPase_EvgS-ArcB-TorS-like"/>
    <property type="match status" value="1"/>
</dbReference>
<dbReference type="InterPro" id="IPR036097">
    <property type="entry name" value="HisK_dim/P_sf"/>
</dbReference>
<dbReference type="AlphaFoldDB" id="A0A4R5DRF1"/>
<evidence type="ECO:0000256" key="4">
    <source>
        <dbReference type="ARBA" id="ARBA00023012"/>
    </source>
</evidence>
<evidence type="ECO:0000259" key="7">
    <source>
        <dbReference type="PROSITE" id="PS50109"/>
    </source>
</evidence>
<dbReference type="PRINTS" id="PR00344">
    <property type="entry name" value="BCTRLSENSOR"/>
</dbReference>
<feature type="transmembrane region" description="Helical" evidence="6">
    <location>
        <begin position="170"/>
        <end position="188"/>
    </location>
</feature>
<dbReference type="RefSeq" id="WP_131959458.1">
    <property type="nucleotide sequence ID" value="NZ_SMFL01000005.1"/>
</dbReference>
<dbReference type="Gene3D" id="3.30.565.10">
    <property type="entry name" value="Histidine kinase-like ATPase, C-terminal domain"/>
    <property type="match status" value="1"/>
</dbReference>
<dbReference type="InterPro" id="IPR011006">
    <property type="entry name" value="CheY-like_superfamily"/>
</dbReference>
<gene>
    <name evidence="9" type="ORF">E0F88_16990</name>
</gene>
<evidence type="ECO:0000256" key="5">
    <source>
        <dbReference type="PROSITE-ProRule" id="PRU00169"/>
    </source>
</evidence>
<feature type="modified residue" description="4-aspartylphosphate" evidence="5">
    <location>
        <position position="520"/>
    </location>
</feature>
<evidence type="ECO:0000256" key="1">
    <source>
        <dbReference type="ARBA" id="ARBA00000085"/>
    </source>
</evidence>
<dbReference type="Pfam" id="PF00072">
    <property type="entry name" value="Response_reg"/>
    <property type="match status" value="1"/>
</dbReference>
<dbReference type="InterPro" id="IPR001789">
    <property type="entry name" value="Sig_transdc_resp-reg_receiver"/>
</dbReference>
<name>A0A4R5DRF1_9BACT</name>
<keyword evidence="10" id="KW-1185">Reference proteome</keyword>
<keyword evidence="6" id="KW-0472">Membrane</keyword>
<keyword evidence="6" id="KW-0812">Transmembrane</keyword>
<dbReference type="Proteomes" id="UP000294850">
    <property type="component" value="Unassembled WGS sequence"/>
</dbReference>
<evidence type="ECO:0000313" key="9">
    <source>
        <dbReference type="EMBL" id="TDE14874.1"/>
    </source>
</evidence>
<proteinExistence type="predicted"/>
<dbReference type="Pfam" id="PF02518">
    <property type="entry name" value="HATPase_c"/>
    <property type="match status" value="1"/>
</dbReference>
<dbReference type="GO" id="GO:0000155">
    <property type="term" value="F:phosphorelay sensor kinase activity"/>
    <property type="evidence" value="ECO:0007669"/>
    <property type="project" value="InterPro"/>
</dbReference>
<feature type="domain" description="Response regulatory" evidence="8">
    <location>
        <begin position="471"/>
        <end position="585"/>
    </location>
</feature>
<accession>A0A4R5DRF1</accession>
<evidence type="ECO:0000313" key="10">
    <source>
        <dbReference type="Proteomes" id="UP000294850"/>
    </source>
</evidence>
<dbReference type="PROSITE" id="PS50110">
    <property type="entry name" value="RESPONSE_REGULATORY"/>
    <property type="match status" value="1"/>
</dbReference>
<feature type="transmembrane region" description="Helical" evidence="6">
    <location>
        <begin position="59"/>
        <end position="81"/>
    </location>
</feature>